<dbReference type="GO" id="GO:0000978">
    <property type="term" value="F:RNA polymerase II cis-regulatory region sequence-specific DNA binding"/>
    <property type="evidence" value="ECO:0007669"/>
    <property type="project" value="TreeGrafter"/>
</dbReference>
<keyword evidence="6" id="KW-0804">Transcription</keyword>
<dbReference type="Gene3D" id="3.30.50.10">
    <property type="entry name" value="Erythroid Transcription Factor GATA-1, subunit A"/>
    <property type="match status" value="2"/>
</dbReference>
<evidence type="ECO:0000256" key="6">
    <source>
        <dbReference type="ARBA" id="ARBA00023163"/>
    </source>
</evidence>
<dbReference type="CDD" id="cd00202">
    <property type="entry name" value="ZnF_GATA"/>
    <property type="match status" value="2"/>
</dbReference>
<dbReference type="GO" id="GO:0005634">
    <property type="term" value="C:nucleus"/>
    <property type="evidence" value="ECO:0007669"/>
    <property type="project" value="UniProtKB-SubCell"/>
</dbReference>
<sequence length="336" mass="38509">MEHAFIYQDPALFHQQQEDPALFTDIFKDASLDQLLGSVYSSPISSPGSSASETLDSPPTALLQDGFLDEFLSSTNTTDTNALQFDALDNFIQQVTHSPTSSLADSFIEQNPEPVLEPVKSRVNKKNQLQGQSTMSIKITKPSNRPSRQLECFNCKVTKTPLWRRTPDRKHSLCNACGLYYKQYNHHRPLHVRNKTHTVRAHPYDRGLPVTIVKPELSYPSSPPSTEQTVEMNQECANCHQTQTPLWRKNERGEPLCNACGLYAKLHHRDRPAEMRKTTIQRRRRDWANETNQDSMVEAEDTRFVSLLMQMDRDQMKDFLGTLERRCGFLKTILNE</sequence>
<dbReference type="PRINTS" id="PR00619">
    <property type="entry name" value="GATAZNFINGER"/>
</dbReference>
<dbReference type="Proteomes" id="UP000716291">
    <property type="component" value="Unassembled WGS sequence"/>
</dbReference>
<comment type="subcellular location">
    <subcellularLocation>
        <location evidence="1">Nucleus</location>
    </subcellularLocation>
</comment>
<evidence type="ECO:0000256" key="2">
    <source>
        <dbReference type="ARBA" id="ARBA00022723"/>
    </source>
</evidence>
<accession>A0A9P7BNI1</accession>
<dbReference type="AlphaFoldDB" id="A0A9P7BNI1"/>
<dbReference type="OrthoDB" id="515401at2759"/>
<dbReference type="Pfam" id="PF00320">
    <property type="entry name" value="GATA"/>
    <property type="match status" value="2"/>
</dbReference>
<reference evidence="10" key="1">
    <citation type="journal article" date="2020" name="Microb. Genom.">
        <title>Genetic diversity of clinical and environmental Mucorales isolates obtained from an investigation of mucormycosis cases among solid organ transplant recipients.</title>
        <authorList>
            <person name="Nguyen M.H."/>
            <person name="Kaul D."/>
            <person name="Muto C."/>
            <person name="Cheng S.J."/>
            <person name="Richter R.A."/>
            <person name="Bruno V.M."/>
            <person name="Liu G."/>
            <person name="Beyhan S."/>
            <person name="Sundermann A.J."/>
            <person name="Mounaud S."/>
            <person name="Pasculle A.W."/>
            <person name="Nierman W.C."/>
            <person name="Driscoll E."/>
            <person name="Cumbie R."/>
            <person name="Clancy C.J."/>
            <person name="Dupont C.L."/>
        </authorList>
    </citation>
    <scope>NUCLEOTIDE SEQUENCE</scope>
    <source>
        <strain evidence="10">GL11</strain>
    </source>
</reference>
<proteinExistence type="predicted"/>
<keyword evidence="4" id="KW-0862">Zinc</keyword>
<dbReference type="PROSITE" id="PS00344">
    <property type="entry name" value="GATA_ZN_FINGER_1"/>
    <property type="match status" value="1"/>
</dbReference>
<keyword evidence="5" id="KW-0805">Transcription regulation</keyword>
<comment type="caution">
    <text evidence="10">The sequence shown here is derived from an EMBL/GenBank/DDBJ whole genome shotgun (WGS) entry which is preliminary data.</text>
</comment>
<dbReference type="PROSITE" id="PS50114">
    <property type="entry name" value="GATA_ZN_FINGER_2"/>
    <property type="match status" value="2"/>
</dbReference>
<dbReference type="InterPro" id="IPR039355">
    <property type="entry name" value="Transcription_factor_GATA"/>
</dbReference>
<keyword evidence="2" id="KW-0479">Metal-binding</keyword>
<dbReference type="GO" id="GO:0008270">
    <property type="term" value="F:zinc ion binding"/>
    <property type="evidence" value="ECO:0007669"/>
    <property type="project" value="UniProtKB-KW"/>
</dbReference>
<keyword evidence="3 8" id="KW-0863">Zinc-finger</keyword>
<dbReference type="SMART" id="SM00401">
    <property type="entry name" value="ZnF_GATA"/>
    <property type="match status" value="2"/>
</dbReference>
<feature type="domain" description="GATA-type" evidence="9">
    <location>
        <begin position="230"/>
        <end position="283"/>
    </location>
</feature>
<gene>
    <name evidence="10" type="ORF">G6F64_010010</name>
</gene>
<dbReference type="InterPro" id="IPR000679">
    <property type="entry name" value="Znf_GATA"/>
</dbReference>
<dbReference type="GO" id="GO:0045944">
    <property type="term" value="P:positive regulation of transcription by RNA polymerase II"/>
    <property type="evidence" value="ECO:0007669"/>
    <property type="project" value="TreeGrafter"/>
</dbReference>
<evidence type="ECO:0000256" key="1">
    <source>
        <dbReference type="ARBA" id="ARBA00004123"/>
    </source>
</evidence>
<dbReference type="EMBL" id="JAANQT010001954">
    <property type="protein sequence ID" value="KAG1303510.1"/>
    <property type="molecule type" value="Genomic_DNA"/>
</dbReference>
<dbReference type="GO" id="GO:0000981">
    <property type="term" value="F:DNA-binding transcription factor activity, RNA polymerase II-specific"/>
    <property type="evidence" value="ECO:0007669"/>
    <property type="project" value="TreeGrafter"/>
</dbReference>
<dbReference type="GO" id="GO:0000122">
    <property type="term" value="P:negative regulation of transcription by RNA polymerase II"/>
    <property type="evidence" value="ECO:0007669"/>
    <property type="project" value="TreeGrafter"/>
</dbReference>
<dbReference type="PANTHER" id="PTHR10071:SF335">
    <property type="entry name" value="IRON-SENSING TRANSCRIPTIONAL REPRESSOR-RELATED"/>
    <property type="match status" value="1"/>
</dbReference>
<evidence type="ECO:0000256" key="4">
    <source>
        <dbReference type="ARBA" id="ARBA00022833"/>
    </source>
</evidence>
<evidence type="ECO:0000256" key="8">
    <source>
        <dbReference type="PROSITE-ProRule" id="PRU00094"/>
    </source>
</evidence>
<organism evidence="10 11">
    <name type="scientific">Rhizopus oryzae</name>
    <name type="common">Mucormycosis agent</name>
    <name type="synonym">Rhizopus arrhizus var. delemar</name>
    <dbReference type="NCBI Taxonomy" id="64495"/>
    <lineage>
        <taxon>Eukaryota</taxon>
        <taxon>Fungi</taxon>
        <taxon>Fungi incertae sedis</taxon>
        <taxon>Mucoromycota</taxon>
        <taxon>Mucoromycotina</taxon>
        <taxon>Mucoromycetes</taxon>
        <taxon>Mucorales</taxon>
        <taxon>Mucorineae</taxon>
        <taxon>Rhizopodaceae</taxon>
        <taxon>Rhizopus</taxon>
    </lineage>
</organism>
<dbReference type="SUPFAM" id="SSF57716">
    <property type="entry name" value="Glucocorticoid receptor-like (DNA-binding domain)"/>
    <property type="match status" value="2"/>
</dbReference>
<evidence type="ECO:0000313" key="11">
    <source>
        <dbReference type="Proteomes" id="UP000716291"/>
    </source>
</evidence>
<evidence type="ECO:0000256" key="3">
    <source>
        <dbReference type="ARBA" id="ARBA00022771"/>
    </source>
</evidence>
<evidence type="ECO:0000259" key="9">
    <source>
        <dbReference type="PROSITE" id="PS50114"/>
    </source>
</evidence>
<evidence type="ECO:0000313" key="10">
    <source>
        <dbReference type="EMBL" id="KAG1303510.1"/>
    </source>
</evidence>
<evidence type="ECO:0000256" key="7">
    <source>
        <dbReference type="ARBA" id="ARBA00023242"/>
    </source>
</evidence>
<keyword evidence="7" id="KW-0539">Nucleus</keyword>
<dbReference type="InterPro" id="IPR013088">
    <property type="entry name" value="Znf_NHR/GATA"/>
</dbReference>
<dbReference type="PANTHER" id="PTHR10071">
    <property type="entry name" value="TRANSCRIPTION FACTOR GATA FAMILY MEMBER"/>
    <property type="match status" value="1"/>
</dbReference>
<keyword evidence="11" id="KW-1185">Reference proteome</keyword>
<protein>
    <recommendedName>
        <fullName evidence="9">GATA-type domain-containing protein</fullName>
    </recommendedName>
</protein>
<feature type="domain" description="GATA-type" evidence="9">
    <location>
        <begin position="146"/>
        <end position="200"/>
    </location>
</feature>
<name>A0A9P7BNI1_RHIOR</name>
<evidence type="ECO:0000256" key="5">
    <source>
        <dbReference type="ARBA" id="ARBA00023015"/>
    </source>
</evidence>